<feature type="region of interest" description="Disordered" evidence="2">
    <location>
        <begin position="299"/>
        <end position="363"/>
    </location>
</feature>
<feature type="region of interest" description="Disordered" evidence="2">
    <location>
        <begin position="610"/>
        <end position="644"/>
    </location>
</feature>
<sequence length="859" mass="96060">MASKQEPGSTAPGPHVCSHCAKPFARLCDLNKHAKSHSRPFKCAIPTCKYHEHGWPTAKELERHNNDKHSVAPRTFSCLFPPCTYKSKRESNCKQHMEKTHRWKYIRSKSNGRRTGIQHHDGISYDLSIDGTQNFATAVSPGTSLISPRQDFVLFPYDTDQSVILGEDDDDDIGFDHPQGQDSQVYLPWTSPNTRIRRNENFIEKFTQTYNGAPERIRFEDSDSLIDPGLPQYTHIDLPGFRGVEHQNSYPNHIPVKEEAVVTVIEQSSPTKPESRKNSVCVGSPSERRTLSALQTAFHAPSHNERRSFPVTSTPAGQAAHSPAKGTSLRRRMDDDDNDDEDENQSPQKRRRSNPVENFTDTDMPDIFRFAHPRIYDRDQKEKYSPCHSSHRDISTLVRPAHRLHVTDRFISSFDINDQSYPHPRLGLCRRCWRAFPERDTFDDHISHVCDKVSKGKREKWRILLENFTPLNQHSGVSEESDHALISDGCEDLVNSRRPSNFEDFSFVDNREGENWAEHATPTTAAPSPAAPALDTFVPSGPTINRRFVPMNEHLRLQKEHRELHQKHQQLVQATKALFNPKAHQDSAVATAQRPAGVFLALRAGQLPGTLYPTNAPKPRPGSSTKDTSSDQESLVRNMDSQSTDVDIDTQGFMHEAQETLSRQNSGLSSTSRSTIHHVATSPPPLLSENADEDNPDSDPPQESTPSRRPPPSIPDSAYGTDPRRCSLGEQGGQAAPGSGTAEHPISSEEHHYYDERLALQHHHLHASNSRMIGVDESVMNRRKPVGPAAGAGEEAIAWGNPWDGNAPEAAGQTTTAQHTFVDGEVVAAGVPCEPIPTFDMYNFDDLGHFDDFFPDSSS</sequence>
<evidence type="ECO:0000256" key="2">
    <source>
        <dbReference type="SAM" id="MobiDB-lite"/>
    </source>
</evidence>
<feature type="compositionally biased region" description="Polar residues" evidence="2">
    <location>
        <begin position="622"/>
        <end position="644"/>
    </location>
</feature>
<accession>A0AAE0ICC8</accession>
<reference evidence="4" key="2">
    <citation type="submission" date="2023-06" db="EMBL/GenBank/DDBJ databases">
        <authorList>
            <consortium name="Lawrence Berkeley National Laboratory"/>
            <person name="Haridas S."/>
            <person name="Hensen N."/>
            <person name="Bonometti L."/>
            <person name="Westerberg I."/>
            <person name="Brannstrom I.O."/>
            <person name="Guillou S."/>
            <person name="Cros-Aarteil S."/>
            <person name="Calhoun S."/>
            <person name="Kuo A."/>
            <person name="Mondo S."/>
            <person name="Pangilinan J."/>
            <person name="Riley R."/>
            <person name="Labutti K."/>
            <person name="Andreopoulos B."/>
            <person name="Lipzen A."/>
            <person name="Chen C."/>
            <person name="Yanf M."/>
            <person name="Daum C."/>
            <person name="Ng V."/>
            <person name="Clum A."/>
            <person name="Steindorff A."/>
            <person name="Ohm R."/>
            <person name="Martin F."/>
            <person name="Silar P."/>
            <person name="Natvig D."/>
            <person name="Lalanne C."/>
            <person name="Gautier V."/>
            <person name="Ament-Velasquez S.L."/>
            <person name="Kruys A."/>
            <person name="Hutchinson M.I."/>
            <person name="Powell A.J."/>
            <person name="Barry K."/>
            <person name="Miller A.N."/>
            <person name="Grigoriev I.V."/>
            <person name="Debuchy R."/>
            <person name="Gladieux P."/>
            <person name="Thoren M.H."/>
            <person name="Johannesson H."/>
        </authorList>
    </citation>
    <scope>NUCLEOTIDE SEQUENCE</scope>
    <source>
        <strain evidence="4">CBS 118394</strain>
    </source>
</reference>
<keyword evidence="5" id="KW-1185">Reference proteome</keyword>
<dbReference type="SMART" id="SM00355">
    <property type="entry name" value="ZnF_C2H2"/>
    <property type="match status" value="4"/>
</dbReference>
<reference evidence="4" key="1">
    <citation type="journal article" date="2023" name="Mol. Phylogenet. Evol.">
        <title>Genome-scale phylogeny and comparative genomics of the fungal order Sordariales.</title>
        <authorList>
            <person name="Hensen N."/>
            <person name="Bonometti L."/>
            <person name="Westerberg I."/>
            <person name="Brannstrom I.O."/>
            <person name="Guillou S."/>
            <person name="Cros-Aarteil S."/>
            <person name="Calhoun S."/>
            <person name="Haridas S."/>
            <person name="Kuo A."/>
            <person name="Mondo S."/>
            <person name="Pangilinan J."/>
            <person name="Riley R."/>
            <person name="LaButti K."/>
            <person name="Andreopoulos B."/>
            <person name="Lipzen A."/>
            <person name="Chen C."/>
            <person name="Yan M."/>
            <person name="Daum C."/>
            <person name="Ng V."/>
            <person name="Clum A."/>
            <person name="Steindorff A."/>
            <person name="Ohm R.A."/>
            <person name="Martin F."/>
            <person name="Silar P."/>
            <person name="Natvig D.O."/>
            <person name="Lalanne C."/>
            <person name="Gautier V."/>
            <person name="Ament-Velasquez S.L."/>
            <person name="Kruys A."/>
            <person name="Hutchinson M.I."/>
            <person name="Powell A.J."/>
            <person name="Barry K."/>
            <person name="Miller A.N."/>
            <person name="Grigoriev I.V."/>
            <person name="Debuchy R."/>
            <person name="Gladieux P."/>
            <person name="Hiltunen Thoren M."/>
            <person name="Johannesson H."/>
        </authorList>
    </citation>
    <scope>NUCLEOTIDE SEQUENCE</scope>
    <source>
        <strain evidence="4">CBS 118394</strain>
    </source>
</reference>
<dbReference type="AlphaFoldDB" id="A0AAE0ICC8"/>
<evidence type="ECO:0000313" key="5">
    <source>
        <dbReference type="Proteomes" id="UP001283341"/>
    </source>
</evidence>
<feature type="region of interest" description="Disordered" evidence="2">
    <location>
        <begin position="660"/>
        <end position="746"/>
    </location>
</feature>
<gene>
    <name evidence="4" type="ORF">B0H66DRAFT_201723</name>
</gene>
<dbReference type="Proteomes" id="UP001283341">
    <property type="component" value="Unassembled WGS sequence"/>
</dbReference>
<evidence type="ECO:0000259" key="3">
    <source>
        <dbReference type="PROSITE" id="PS50157"/>
    </source>
</evidence>
<evidence type="ECO:0000313" key="4">
    <source>
        <dbReference type="EMBL" id="KAK3322388.1"/>
    </source>
</evidence>
<evidence type="ECO:0000256" key="1">
    <source>
        <dbReference type="PROSITE-ProRule" id="PRU00042"/>
    </source>
</evidence>
<dbReference type="GO" id="GO:0008270">
    <property type="term" value="F:zinc ion binding"/>
    <property type="evidence" value="ECO:0007669"/>
    <property type="project" value="UniProtKB-KW"/>
</dbReference>
<comment type="caution">
    <text evidence="4">The sequence shown here is derived from an EMBL/GenBank/DDBJ whole genome shotgun (WGS) entry which is preliminary data.</text>
</comment>
<feature type="domain" description="C2H2-type" evidence="3">
    <location>
        <begin position="15"/>
        <end position="42"/>
    </location>
</feature>
<proteinExistence type="predicted"/>
<dbReference type="EMBL" id="JAUEDM010000003">
    <property type="protein sequence ID" value="KAK3322388.1"/>
    <property type="molecule type" value="Genomic_DNA"/>
</dbReference>
<feature type="compositionally biased region" description="Polar residues" evidence="2">
    <location>
        <begin position="660"/>
        <end position="674"/>
    </location>
</feature>
<feature type="compositionally biased region" description="Acidic residues" evidence="2">
    <location>
        <begin position="335"/>
        <end position="344"/>
    </location>
</feature>
<dbReference type="InterPro" id="IPR013087">
    <property type="entry name" value="Znf_C2H2_type"/>
</dbReference>
<keyword evidence="1" id="KW-0479">Metal-binding</keyword>
<protein>
    <recommendedName>
        <fullName evidence="3">C2H2-type domain-containing protein</fullName>
    </recommendedName>
</protein>
<organism evidence="4 5">
    <name type="scientific">Apodospora peruviana</name>
    <dbReference type="NCBI Taxonomy" id="516989"/>
    <lineage>
        <taxon>Eukaryota</taxon>
        <taxon>Fungi</taxon>
        <taxon>Dikarya</taxon>
        <taxon>Ascomycota</taxon>
        <taxon>Pezizomycotina</taxon>
        <taxon>Sordariomycetes</taxon>
        <taxon>Sordariomycetidae</taxon>
        <taxon>Sordariales</taxon>
        <taxon>Lasiosphaeriaceae</taxon>
        <taxon>Apodospora</taxon>
    </lineage>
</organism>
<keyword evidence="1" id="KW-0862">Zinc</keyword>
<dbReference type="PROSITE" id="PS00028">
    <property type="entry name" value="ZINC_FINGER_C2H2_1"/>
    <property type="match status" value="1"/>
</dbReference>
<feature type="region of interest" description="Disordered" evidence="2">
    <location>
        <begin position="265"/>
        <end position="285"/>
    </location>
</feature>
<dbReference type="PROSITE" id="PS50157">
    <property type="entry name" value="ZINC_FINGER_C2H2_2"/>
    <property type="match status" value="1"/>
</dbReference>
<keyword evidence="1" id="KW-0863">Zinc-finger</keyword>
<name>A0AAE0ICC8_9PEZI</name>